<evidence type="ECO:0000313" key="1">
    <source>
        <dbReference type="EMBL" id="WAA12699.1"/>
    </source>
</evidence>
<name>A0A9E8M1S3_9BACI</name>
<accession>A0A9E8M1S3</accession>
<dbReference type="AlphaFoldDB" id="A0A9E8M1S3"/>
<dbReference type="KEGG" id="fhl:OE105_00715"/>
<keyword evidence="2" id="KW-1185">Reference proteome</keyword>
<gene>
    <name evidence="1" type="ORF">OE105_00715</name>
</gene>
<proteinExistence type="predicted"/>
<organism evidence="1 2">
    <name type="scientific">Fervidibacillus halotolerans</name>
    <dbReference type="NCBI Taxonomy" id="2980027"/>
    <lineage>
        <taxon>Bacteria</taxon>
        <taxon>Bacillati</taxon>
        <taxon>Bacillota</taxon>
        <taxon>Bacilli</taxon>
        <taxon>Bacillales</taxon>
        <taxon>Bacillaceae</taxon>
        <taxon>Fervidibacillus</taxon>
    </lineage>
</organism>
<reference evidence="1" key="1">
    <citation type="submission" date="2022-09" db="EMBL/GenBank/DDBJ databases">
        <title>Complete Genomes of Fervidibacillus albus and Fervidibacillus halotolerans isolated from tidal flat sediments.</title>
        <authorList>
            <person name="Kwon K.K."/>
            <person name="Yang S.-H."/>
            <person name="Park M.J."/>
            <person name="Oh H.-M."/>
        </authorList>
    </citation>
    <scope>NUCLEOTIDE SEQUENCE</scope>
    <source>
        <strain evidence="1">MEBiC13594</strain>
    </source>
</reference>
<dbReference type="RefSeq" id="WP_275420828.1">
    <property type="nucleotide sequence ID" value="NZ_CP106877.1"/>
</dbReference>
<protein>
    <submittedName>
        <fullName evidence="1">Uncharacterized protein</fullName>
    </submittedName>
</protein>
<evidence type="ECO:0000313" key="2">
    <source>
        <dbReference type="Proteomes" id="UP001164726"/>
    </source>
</evidence>
<dbReference type="EMBL" id="CP106877">
    <property type="protein sequence ID" value="WAA12699.1"/>
    <property type="molecule type" value="Genomic_DNA"/>
</dbReference>
<sequence length="41" mass="4933">MSMDVQQVKARMNSSYKLYIDGQWVERNKRKNNDELQSGKR</sequence>
<dbReference type="Proteomes" id="UP001164726">
    <property type="component" value="Chromosome"/>
</dbReference>